<dbReference type="SUPFAM" id="SSF51905">
    <property type="entry name" value="FAD/NAD(P)-binding domain"/>
    <property type="match status" value="1"/>
</dbReference>
<feature type="active site" description="Proton donor" evidence="8">
    <location>
        <position position="514"/>
    </location>
</feature>
<dbReference type="Pfam" id="PF05199">
    <property type="entry name" value="GMC_oxred_C"/>
    <property type="match status" value="1"/>
</dbReference>
<reference evidence="11" key="1">
    <citation type="submission" date="2023-03" db="EMBL/GenBank/DDBJ databases">
        <title>Massive genome expansion in bonnet fungi (Mycena s.s.) driven by repeated elements and novel gene families across ecological guilds.</title>
        <authorList>
            <consortium name="Lawrence Berkeley National Laboratory"/>
            <person name="Harder C.B."/>
            <person name="Miyauchi S."/>
            <person name="Viragh M."/>
            <person name="Kuo A."/>
            <person name="Thoen E."/>
            <person name="Andreopoulos B."/>
            <person name="Lu D."/>
            <person name="Skrede I."/>
            <person name="Drula E."/>
            <person name="Henrissat B."/>
            <person name="Morin E."/>
            <person name="Kohler A."/>
            <person name="Barry K."/>
            <person name="LaButti K."/>
            <person name="Morin E."/>
            <person name="Salamov A."/>
            <person name="Lipzen A."/>
            <person name="Mereny Z."/>
            <person name="Hegedus B."/>
            <person name="Baldrian P."/>
            <person name="Stursova M."/>
            <person name="Weitz H."/>
            <person name="Taylor A."/>
            <person name="Grigoriev I.V."/>
            <person name="Nagy L.G."/>
            <person name="Martin F."/>
            <person name="Kauserud H."/>
        </authorList>
    </citation>
    <scope>NUCLEOTIDE SEQUENCE</scope>
    <source>
        <strain evidence="11">CBHHK067</strain>
    </source>
</reference>
<sequence length="579" mass="63678">MSDLKFYPEDVVDKSFDYVICGGGTAGLALAARLTENPDITVAVLEAGEHNIGESLIDVPGQFGQTFGNPKVFNEVVTQFLFNHLCRWTKPPAGDVDAIEALGNPGWNWAEYSKYTRISETFHIAQKEQSDLYPHTHNFAFRGESGPIQVTVPHSVHTVDRIFQETLVQKGLKPIEDPYGGDITGTWMASANLDPKSWTRSYAATAYYIPNRERKNLVVLTEATVARVLFADAPGKDLTATGVEFIHAGKTLKVYAKKEVILSAGAIKSPQILELSGIGRKEILENIGVECKIDLRGVGQNVQDHTYLGVSYELNPNDTHETYDLMRNPEFAAEAKRLHSELKGMHRIGITSFAYFPLTSATSDAPALIKKAAESVDVLKKSGKLEPGQADILDKKIQTLKDDTLPDLEIIAFPGYFTTVTAPEAGKSYVTILIVLNHPLSHGTIHATSNDPFAHPAIDPASGNLVQHIKYIRSMKNTEPWKSSVVREMDPGPNCQTDEDIRKYIYDCHGTCWHTIGSTSMLPLNKQGVVSPELKVYGTNNLRVVDVGIIPIHLATHTHATAYVIAEKAADLISGRTRH</sequence>
<keyword evidence="4" id="KW-0732">Signal</keyword>
<evidence type="ECO:0000313" key="11">
    <source>
        <dbReference type="EMBL" id="KAJ7637777.1"/>
    </source>
</evidence>
<comment type="cofactor">
    <cofactor evidence="1 9">
        <name>FAD</name>
        <dbReference type="ChEBI" id="CHEBI:57692"/>
    </cofactor>
</comment>
<evidence type="ECO:0000313" key="12">
    <source>
        <dbReference type="Proteomes" id="UP001221757"/>
    </source>
</evidence>
<dbReference type="AlphaFoldDB" id="A0AAD7C3B0"/>
<evidence type="ECO:0000259" key="10">
    <source>
        <dbReference type="PROSITE" id="PS00624"/>
    </source>
</evidence>
<keyword evidence="3" id="KW-0285">Flavoprotein</keyword>
<dbReference type="InterPro" id="IPR012132">
    <property type="entry name" value="GMC_OxRdtase"/>
</dbReference>
<evidence type="ECO:0000256" key="3">
    <source>
        <dbReference type="ARBA" id="ARBA00022630"/>
    </source>
</evidence>
<comment type="similarity">
    <text evidence="2">Belongs to the GMC oxidoreductase family.</text>
</comment>
<dbReference type="InterPro" id="IPR000172">
    <property type="entry name" value="GMC_OxRdtase_N"/>
</dbReference>
<evidence type="ECO:0000256" key="5">
    <source>
        <dbReference type="ARBA" id="ARBA00022827"/>
    </source>
</evidence>
<evidence type="ECO:0000256" key="9">
    <source>
        <dbReference type="PIRSR" id="PIRSR000137-2"/>
    </source>
</evidence>
<evidence type="ECO:0000256" key="6">
    <source>
        <dbReference type="ARBA" id="ARBA00023002"/>
    </source>
</evidence>
<evidence type="ECO:0000256" key="4">
    <source>
        <dbReference type="ARBA" id="ARBA00022729"/>
    </source>
</evidence>
<keyword evidence="7" id="KW-0325">Glycoprotein</keyword>
<protein>
    <submittedName>
        <fullName evidence="11">GMC oxidoreductase</fullName>
    </submittedName>
</protein>
<dbReference type="Gene3D" id="3.50.50.60">
    <property type="entry name" value="FAD/NAD(P)-binding domain"/>
    <property type="match status" value="2"/>
</dbReference>
<dbReference type="InterPro" id="IPR007867">
    <property type="entry name" value="GMC_OxRtase_C"/>
</dbReference>
<comment type="caution">
    <text evidence="11">The sequence shown here is derived from an EMBL/GenBank/DDBJ whole genome shotgun (WGS) entry which is preliminary data.</text>
</comment>
<evidence type="ECO:0000256" key="8">
    <source>
        <dbReference type="PIRSR" id="PIRSR000137-1"/>
    </source>
</evidence>
<feature type="domain" description="Glucose-methanol-choline oxidoreductase N-terminal" evidence="10">
    <location>
        <begin position="265"/>
        <end position="279"/>
    </location>
</feature>
<dbReference type="Gene3D" id="3.30.560.10">
    <property type="entry name" value="Glucose Oxidase, domain 3"/>
    <property type="match status" value="2"/>
</dbReference>
<dbReference type="PIRSF" id="PIRSF000137">
    <property type="entry name" value="Alcohol_oxidase"/>
    <property type="match status" value="1"/>
</dbReference>
<feature type="binding site" evidence="9">
    <location>
        <position position="225"/>
    </location>
    <ligand>
        <name>FAD</name>
        <dbReference type="ChEBI" id="CHEBI:57692"/>
    </ligand>
</feature>
<gene>
    <name evidence="11" type="ORF">B0H17DRAFT_1106676</name>
</gene>
<keyword evidence="12" id="KW-1185">Reference proteome</keyword>
<dbReference type="PANTHER" id="PTHR11552">
    <property type="entry name" value="GLUCOSE-METHANOL-CHOLINE GMC OXIDOREDUCTASE"/>
    <property type="match status" value="1"/>
</dbReference>
<dbReference type="EMBL" id="JARKIE010000453">
    <property type="protein sequence ID" value="KAJ7637777.1"/>
    <property type="molecule type" value="Genomic_DNA"/>
</dbReference>
<dbReference type="Proteomes" id="UP001221757">
    <property type="component" value="Unassembled WGS sequence"/>
</dbReference>
<dbReference type="GO" id="GO:0050660">
    <property type="term" value="F:flavin adenine dinucleotide binding"/>
    <property type="evidence" value="ECO:0007669"/>
    <property type="project" value="InterPro"/>
</dbReference>
<evidence type="ECO:0000256" key="2">
    <source>
        <dbReference type="ARBA" id="ARBA00010790"/>
    </source>
</evidence>
<name>A0AAD7C3B0_MYCRO</name>
<keyword evidence="6" id="KW-0560">Oxidoreductase</keyword>
<dbReference type="PANTHER" id="PTHR11552:SF201">
    <property type="entry name" value="GLUCOSE-METHANOL-CHOLINE OXIDOREDUCTASE N-TERMINAL DOMAIN-CONTAINING PROTEIN"/>
    <property type="match status" value="1"/>
</dbReference>
<accession>A0AAD7C3B0</accession>
<organism evidence="11 12">
    <name type="scientific">Mycena rosella</name>
    <name type="common">Pink bonnet</name>
    <name type="synonym">Agaricus rosellus</name>
    <dbReference type="NCBI Taxonomy" id="1033263"/>
    <lineage>
        <taxon>Eukaryota</taxon>
        <taxon>Fungi</taxon>
        <taxon>Dikarya</taxon>
        <taxon>Basidiomycota</taxon>
        <taxon>Agaricomycotina</taxon>
        <taxon>Agaricomycetes</taxon>
        <taxon>Agaricomycetidae</taxon>
        <taxon>Agaricales</taxon>
        <taxon>Marasmiineae</taxon>
        <taxon>Mycenaceae</taxon>
        <taxon>Mycena</taxon>
    </lineage>
</organism>
<feature type="binding site" evidence="9">
    <location>
        <begin position="513"/>
        <end position="514"/>
    </location>
    <ligand>
        <name>FAD</name>
        <dbReference type="ChEBI" id="CHEBI:57692"/>
    </ligand>
</feature>
<dbReference type="Pfam" id="PF00732">
    <property type="entry name" value="GMC_oxred_N"/>
    <property type="match status" value="1"/>
</dbReference>
<feature type="active site" description="Proton acceptor" evidence="8">
    <location>
        <position position="557"/>
    </location>
</feature>
<dbReference type="SUPFAM" id="SSF54373">
    <property type="entry name" value="FAD-linked reductases, C-terminal domain"/>
    <property type="match status" value="1"/>
</dbReference>
<keyword evidence="5 9" id="KW-0274">FAD</keyword>
<dbReference type="InterPro" id="IPR036188">
    <property type="entry name" value="FAD/NAD-bd_sf"/>
</dbReference>
<evidence type="ECO:0000256" key="1">
    <source>
        <dbReference type="ARBA" id="ARBA00001974"/>
    </source>
</evidence>
<dbReference type="PROSITE" id="PS00624">
    <property type="entry name" value="GMC_OXRED_2"/>
    <property type="match status" value="1"/>
</dbReference>
<proteinExistence type="inferred from homology"/>
<evidence type="ECO:0000256" key="7">
    <source>
        <dbReference type="ARBA" id="ARBA00023180"/>
    </source>
</evidence>
<dbReference type="GO" id="GO:0016614">
    <property type="term" value="F:oxidoreductase activity, acting on CH-OH group of donors"/>
    <property type="evidence" value="ECO:0007669"/>
    <property type="project" value="InterPro"/>
</dbReference>